<feature type="region of interest" description="Disordered" evidence="1">
    <location>
        <begin position="310"/>
        <end position="416"/>
    </location>
</feature>
<evidence type="ECO:0000313" key="3">
    <source>
        <dbReference type="EMBL" id="KAK9054084.1"/>
    </source>
</evidence>
<dbReference type="SMART" id="SM00668">
    <property type="entry name" value="CTLH"/>
    <property type="match status" value="2"/>
</dbReference>
<organism evidence="3 4">
    <name type="scientific">Deinandra increscens subsp. villosa</name>
    <dbReference type="NCBI Taxonomy" id="3103831"/>
    <lineage>
        <taxon>Eukaryota</taxon>
        <taxon>Viridiplantae</taxon>
        <taxon>Streptophyta</taxon>
        <taxon>Embryophyta</taxon>
        <taxon>Tracheophyta</taxon>
        <taxon>Spermatophyta</taxon>
        <taxon>Magnoliopsida</taxon>
        <taxon>eudicotyledons</taxon>
        <taxon>Gunneridae</taxon>
        <taxon>Pentapetalae</taxon>
        <taxon>asterids</taxon>
        <taxon>campanulids</taxon>
        <taxon>Asterales</taxon>
        <taxon>Asteraceae</taxon>
        <taxon>Asteroideae</taxon>
        <taxon>Heliantheae alliance</taxon>
        <taxon>Madieae</taxon>
        <taxon>Madiinae</taxon>
        <taxon>Deinandra</taxon>
    </lineage>
</organism>
<evidence type="ECO:0000259" key="2">
    <source>
        <dbReference type="PROSITE" id="PS50897"/>
    </source>
</evidence>
<feature type="region of interest" description="Disordered" evidence="1">
    <location>
        <begin position="729"/>
        <end position="772"/>
    </location>
</feature>
<accession>A0AAP0CIY1</accession>
<keyword evidence="4" id="KW-1185">Reference proteome</keyword>
<feature type="domain" description="CTLH" evidence="2">
    <location>
        <begin position="449"/>
        <end position="506"/>
    </location>
</feature>
<feature type="compositionally biased region" description="Polar residues" evidence="1">
    <location>
        <begin position="322"/>
        <end position="335"/>
    </location>
</feature>
<proteinExistence type="predicted"/>
<reference evidence="3 4" key="1">
    <citation type="submission" date="2024-04" db="EMBL/GenBank/DDBJ databases">
        <title>The reference genome of an endangered Asteraceae, Deinandra increscens subsp. villosa, native to the Central Coast of California.</title>
        <authorList>
            <person name="Guilliams M."/>
            <person name="Hasenstab-Lehman K."/>
            <person name="Meyer R."/>
            <person name="Mcevoy S."/>
        </authorList>
    </citation>
    <scope>NUCLEOTIDE SEQUENCE [LARGE SCALE GENOMIC DNA]</scope>
    <source>
        <tissue evidence="3">Leaf</tissue>
    </source>
</reference>
<feature type="domain" description="CTLH" evidence="2">
    <location>
        <begin position="57"/>
        <end position="113"/>
    </location>
</feature>
<dbReference type="PANTHER" id="PTHR12864">
    <property type="entry name" value="RAN BINDING PROTEIN 9-RELATED"/>
    <property type="match status" value="1"/>
</dbReference>
<dbReference type="Pfam" id="PF10607">
    <property type="entry name" value="CTLH"/>
    <property type="match status" value="2"/>
</dbReference>
<evidence type="ECO:0000313" key="4">
    <source>
        <dbReference type="Proteomes" id="UP001408789"/>
    </source>
</evidence>
<dbReference type="Proteomes" id="UP001408789">
    <property type="component" value="Unassembled WGS sequence"/>
</dbReference>
<dbReference type="EMBL" id="JBCNJP010000025">
    <property type="protein sequence ID" value="KAK9054084.1"/>
    <property type="molecule type" value="Genomic_DNA"/>
</dbReference>
<dbReference type="InterPro" id="IPR050618">
    <property type="entry name" value="Ubq-SigPath_Reg"/>
</dbReference>
<dbReference type="InterPro" id="IPR024964">
    <property type="entry name" value="CTLH/CRA"/>
</dbReference>
<name>A0AAP0CIY1_9ASTR</name>
<dbReference type="InterPro" id="IPR006595">
    <property type="entry name" value="CTLH_C"/>
</dbReference>
<feature type="compositionally biased region" description="Basic residues" evidence="1">
    <location>
        <begin position="393"/>
        <end position="403"/>
    </location>
</feature>
<sequence length="772" mass="85547">MDYSSSPSPVNWKALDALVIEFAKSENLIEESSPPPPPPTSPSSSSPSSCSSSSYQYRLLILQIRRLLQSGHIDSAIDLLRLHAPSVLDDHRLLFRLQKQRFIELLRKGTEEDRDSALNCLRNALAPCALDAYPEAYEEFKHVLLAFIYDKDDQTSPVVNEWSERRLFELAGLMTSVLRAHLHAYDPVFSMAIRYLISIHKGFCLRQGISSPVTDLTERLLLEERDLPATPQEGWFEAPPFDEVDIQALAHAVELTRQGAVDSLKFAKGDLFQAFQNEICRMRLDITMLDELIHEYCVYRGIVNSGGPNTSSQGMQLVHKPSVSNQTESESTLSADFSLEVRSGSSKLADTDRDSPGTGDASIQNPEPEERYPCGSTVSNHEDCSTSAMYQHKASKVLQRNKNRGVGEGNKRKRWKGRHEVQLNASMSEEQQVSEISSAVDASGDKEDKYEIMLGLKELANKGMAAEVVEEINEMDPTFFSQNYILLFQLKRIEFLKLVNSGDHARALKVACSHLGPLATRDPALLKPLKETMLALLTPNENFSGESLPFHALSTSLQAAIGRKLGIEEPQLMKIIRATLHTHDEWFKLQMCKDHFEGLLKIDLLKQVDSSLLTDSLSKSLSADLCNNTSSQGTVTSSSKMHEDGSSPAQVSSTGEIASDETAILKVMEFLALPRADAIHLLAQYNGNAETVIQQIFAYYPHTEDHSIIHLSHGITRLAFQITQVTSRSVKENTTKGNAKSANLVPGKGAKDHDRLDAFRPTTPGHSPGAGH</sequence>
<feature type="region of interest" description="Disordered" evidence="1">
    <location>
        <begin position="28"/>
        <end position="50"/>
    </location>
</feature>
<dbReference type="AlphaFoldDB" id="A0AAP0CIY1"/>
<feature type="compositionally biased region" description="Polar residues" evidence="1">
    <location>
        <begin position="628"/>
        <end position="639"/>
    </location>
</feature>
<dbReference type="PROSITE" id="PS50897">
    <property type="entry name" value="CTLH"/>
    <property type="match status" value="2"/>
</dbReference>
<feature type="region of interest" description="Disordered" evidence="1">
    <location>
        <begin position="628"/>
        <end position="653"/>
    </location>
</feature>
<comment type="caution">
    <text evidence="3">The sequence shown here is derived from an EMBL/GenBank/DDBJ whole genome shotgun (WGS) entry which is preliminary data.</text>
</comment>
<feature type="compositionally biased region" description="Basic and acidic residues" evidence="1">
    <location>
        <begin position="749"/>
        <end position="758"/>
    </location>
</feature>
<evidence type="ECO:0000256" key="1">
    <source>
        <dbReference type="SAM" id="MobiDB-lite"/>
    </source>
</evidence>
<gene>
    <name evidence="3" type="ORF">SSX86_025161</name>
</gene>
<protein>
    <recommendedName>
        <fullName evidence="2">CTLH domain-containing protein</fullName>
    </recommendedName>
</protein>